<dbReference type="SUPFAM" id="SSF48113">
    <property type="entry name" value="Heme-dependent peroxidases"/>
    <property type="match status" value="1"/>
</dbReference>
<dbReference type="InterPro" id="IPR000823">
    <property type="entry name" value="Peroxidase_pln"/>
</dbReference>
<evidence type="ECO:0000259" key="10">
    <source>
        <dbReference type="PROSITE" id="PS50873"/>
    </source>
</evidence>
<keyword evidence="8" id="KW-1015">Disulfide bond</keyword>
<dbReference type="PROSITE" id="PS50873">
    <property type="entry name" value="PEROXIDASE_4"/>
    <property type="match status" value="1"/>
</dbReference>
<keyword evidence="2 11" id="KW-0575">Peroxidase</keyword>
<evidence type="ECO:0000313" key="11">
    <source>
        <dbReference type="EMBL" id="RWR97471.1"/>
    </source>
</evidence>
<comment type="cofactor">
    <cofactor evidence="7">
        <name>heme b</name>
        <dbReference type="ChEBI" id="CHEBI:60344"/>
    </cofactor>
    <text evidence="7">Binds 1 heme b (iron(II)-protoporphyrin IX) group per subunit.</text>
</comment>
<evidence type="ECO:0000313" key="12">
    <source>
        <dbReference type="Proteomes" id="UP000283530"/>
    </source>
</evidence>
<keyword evidence="6 7" id="KW-0408">Iron</keyword>
<keyword evidence="3" id="KW-0349">Heme</keyword>
<proteinExistence type="inferred from homology"/>
<evidence type="ECO:0000256" key="2">
    <source>
        <dbReference type="ARBA" id="ARBA00022559"/>
    </source>
</evidence>
<reference evidence="11 12" key="1">
    <citation type="journal article" date="2019" name="Nat. Plants">
        <title>Stout camphor tree genome fills gaps in understanding of flowering plant genome evolution.</title>
        <authorList>
            <person name="Chaw S.M."/>
            <person name="Liu Y.C."/>
            <person name="Wu Y.W."/>
            <person name="Wang H.Y."/>
            <person name="Lin C.I."/>
            <person name="Wu C.S."/>
            <person name="Ke H.M."/>
            <person name="Chang L.Y."/>
            <person name="Hsu C.Y."/>
            <person name="Yang H.T."/>
            <person name="Sudianto E."/>
            <person name="Hsu M.H."/>
            <person name="Wu K.P."/>
            <person name="Wang L.N."/>
            <person name="Leebens-Mack J.H."/>
            <person name="Tsai I.J."/>
        </authorList>
    </citation>
    <scope>NUCLEOTIDE SEQUENCE [LARGE SCALE GENOMIC DNA]</scope>
    <source>
        <strain evidence="12">cv. Chaw 1501</strain>
        <tissue evidence="11">Young leaves</tissue>
    </source>
</reference>
<dbReference type="GO" id="GO:0020037">
    <property type="term" value="F:heme binding"/>
    <property type="evidence" value="ECO:0007669"/>
    <property type="project" value="InterPro"/>
</dbReference>
<dbReference type="PANTHER" id="PTHR31388:SF247">
    <property type="entry name" value="PEROXIDASE"/>
    <property type="match status" value="1"/>
</dbReference>
<accession>A0A443Q373</accession>
<organism evidence="11 12">
    <name type="scientific">Cinnamomum micranthum f. kanehirae</name>
    <dbReference type="NCBI Taxonomy" id="337451"/>
    <lineage>
        <taxon>Eukaryota</taxon>
        <taxon>Viridiplantae</taxon>
        <taxon>Streptophyta</taxon>
        <taxon>Embryophyta</taxon>
        <taxon>Tracheophyta</taxon>
        <taxon>Spermatophyta</taxon>
        <taxon>Magnoliopsida</taxon>
        <taxon>Magnoliidae</taxon>
        <taxon>Laurales</taxon>
        <taxon>Lauraceae</taxon>
        <taxon>Cinnamomum</taxon>
    </lineage>
</organism>
<dbReference type="GO" id="GO:0046872">
    <property type="term" value="F:metal ion binding"/>
    <property type="evidence" value="ECO:0007669"/>
    <property type="project" value="UniProtKB-KW"/>
</dbReference>
<dbReference type="OrthoDB" id="2113341at2759"/>
<comment type="catalytic activity">
    <reaction evidence="1">
        <text>2 a phenolic donor + H2O2 = 2 a phenolic radical donor + 2 H2O</text>
        <dbReference type="Rhea" id="RHEA:56136"/>
        <dbReference type="ChEBI" id="CHEBI:15377"/>
        <dbReference type="ChEBI" id="CHEBI:16240"/>
        <dbReference type="ChEBI" id="CHEBI:139520"/>
        <dbReference type="ChEBI" id="CHEBI:139521"/>
        <dbReference type="EC" id="1.11.1.7"/>
    </reaction>
</comment>
<comment type="similarity">
    <text evidence="9">Belongs to the peroxidase family.</text>
</comment>
<dbReference type="PANTHER" id="PTHR31388">
    <property type="entry name" value="PEROXIDASE 72-RELATED"/>
    <property type="match status" value="1"/>
</dbReference>
<feature type="binding site" description="axial binding residue" evidence="7">
    <location>
        <position position="33"/>
    </location>
    <ligand>
        <name>heme b</name>
        <dbReference type="ChEBI" id="CHEBI:60344"/>
    </ligand>
    <ligandPart>
        <name>Fe</name>
        <dbReference type="ChEBI" id="CHEBI:18248"/>
    </ligandPart>
</feature>
<dbReference type="GO" id="GO:0006979">
    <property type="term" value="P:response to oxidative stress"/>
    <property type="evidence" value="ECO:0007669"/>
    <property type="project" value="InterPro"/>
</dbReference>
<protein>
    <submittedName>
        <fullName evidence="11">Cationic peroxidase 1-like protein</fullName>
    </submittedName>
</protein>
<comment type="cofactor">
    <cofactor evidence="7">
        <name>Ca(2+)</name>
        <dbReference type="ChEBI" id="CHEBI:29108"/>
    </cofactor>
    <text evidence="7">Binds 2 calcium ions per subunit.</text>
</comment>
<comment type="caution">
    <text evidence="11">The sequence shown here is derived from an EMBL/GenBank/DDBJ whole genome shotgun (WGS) entry which is preliminary data.</text>
</comment>
<dbReference type="InterPro" id="IPR010255">
    <property type="entry name" value="Haem_peroxidase_sf"/>
</dbReference>
<dbReference type="AlphaFoldDB" id="A0A443Q373"/>
<keyword evidence="5" id="KW-0560">Oxidoreductase</keyword>
<evidence type="ECO:0000256" key="7">
    <source>
        <dbReference type="PIRSR" id="PIRSR600823-3"/>
    </source>
</evidence>
<keyword evidence="12" id="KW-1185">Reference proteome</keyword>
<evidence type="ECO:0000256" key="6">
    <source>
        <dbReference type="ARBA" id="ARBA00023004"/>
    </source>
</evidence>
<evidence type="ECO:0000256" key="4">
    <source>
        <dbReference type="ARBA" id="ARBA00022723"/>
    </source>
</evidence>
<evidence type="ECO:0000256" key="8">
    <source>
        <dbReference type="PIRSR" id="PIRSR600823-5"/>
    </source>
</evidence>
<dbReference type="STRING" id="337451.A0A443Q373"/>
<name>A0A443Q373_9MAGN</name>
<evidence type="ECO:0000256" key="9">
    <source>
        <dbReference type="RuleBase" id="RU004241"/>
    </source>
</evidence>
<evidence type="ECO:0000256" key="1">
    <source>
        <dbReference type="ARBA" id="ARBA00000189"/>
    </source>
</evidence>
<dbReference type="Gene3D" id="1.10.420.10">
    <property type="entry name" value="Peroxidase, domain 2"/>
    <property type="match status" value="1"/>
</dbReference>
<dbReference type="Proteomes" id="UP000283530">
    <property type="component" value="Unassembled WGS sequence"/>
</dbReference>
<sequence>MIDMPTFNPSDLITYFANNSLTTKDLLALSESHTIGQAMCTSFRARIYNETMIDSSFATSLKSNCLESESPESLT</sequence>
<keyword evidence="7" id="KW-0106">Calcium</keyword>
<keyword evidence="4 7" id="KW-0479">Metal-binding</keyword>
<feature type="domain" description="Plant heme peroxidase family profile" evidence="10">
    <location>
        <begin position="1"/>
        <end position="75"/>
    </location>
</feature>
<feature type="disulfide bond" evidence="8">
    <location>
        <begin position="40"/>
        <end position="65"/>
    </location>
</feature>
<evidence type="ECO:0000256" key="3">
    <source>
        <dbReference type="ARBA" id="ARBA00022617"/>
    </source>
</evidence>
<gene>
    <name evidence="11" type="ORF">CKAN_02690500</name>
</gene>
<feature type="binding site" evidence="7">
    <location>
        <position position="34"/>
    </location>
    <ligand>
        <name>Ca(2+)</name>
        <dbReference type="ChEBI" id="CHEBI:29108"/>
        <label>2</label>
    </ligand>
</feature>
<dbReference type="GO" id="GO:0140825">
    <property type="term" value="F:lactoperoxidase activity"/>
    <property type="evidence" value="ECO:0007669"/>
    <property type="project" value="UniProtKB-EC"/>
</dbReference>
<dbReference type="Pfam" id="PF00141">
    <property type="entry name" value="peroxidase"/>
    <property type="match status" value="1"/>
</dbReference>
<dbReference type="EMBL" id="QPKB01000013">
    <property type="protein sequence ID" value="RWR97471.1"/>
    <property type="molecule type" value="Genomic_DNA"/>
</dbReference>
<dbReference type="InterPro" id="IPR002016">
    <property type="entry name" value="Haem_peroxidase"/>
</dbReference>
<evidence type="ECO:0000256" key="5">
    <source>
        <dbReference type="ARBA" id="ARBA00023002"/>
    </source>
</evidence>